<evidence type="ECO:0000256" key="6">
    <source>
        <dbReference type="PROSITE-ProRule" id="PRU00339"/>
    </source>
</evidence>
<dbReference type="Pfam" id="PF00575">
    <property type="entry name" value="S1"/>
    <property type="match status" value="1"/>
</dbReference>
<dbReference type="InterPro" id="IPR003107">
    <property type="entry name" value="HAT"/>
</dbReference>
<dbReference type="Gene3D" id="1.25.40.10">
    <property type="entry name" value="Tetratricopeptide repeat domain"/>
    <property type="match status" value="1"/>
</dbReference>
<keyword evidence="2" id="KW-0698">rRNA processing</keyword>
<feature type="repeat" description="TPR" evidence="6">
    <location>
        <begin position="1322"/>
        <end position="1355"/>
    </location>
</feature>
<dbReference type="Pfam" id="PF23240">
    <property type="entry name" value="HAT_PRP39_N"/>
    <property type="match status" value="1"/>
</dbReference>
<protein>
    <recommendedName>
        <fullName evidence="8">S1 motif domain-containing protein</fullName>
    </recommendedName>
</protein>
<evidence type="ECO:0000256" key="2">
    <source>
        <dbReference type="ARBA" id="ARBA00022552"/>
    </source>
</evidence>
<evidence type="ECO:0000256" key="5">
    <source>
        <dbReference type="ARBA" id="ARBA00023242"/>
    </source>
</evidence>
<dbReference type="PANTHER" id="PTHR23270:SF10">
    <property type="entry name" value="PROTEIN RRP5 HOMOLOG"/>
    <property type="match status" value="1"/>
</dbReference>
<feature type="compositionally biased region" description="Basic and acidic residues" evidence="7">
    <location>
        <begin position="1183"/>
        <end position="1192"/>
    </location>
</feature>
<feature type="domain" description="S1 motif" evidence="8">
    <location>
        <begin position="411"/>
        <end position="487"/>
    </location>
</feature>
<keyword evidence="3" id="KW-0597">Phosphoprotein</keyword>
<name>A0A8H7S4Z6_9FUNG</name>
<dbReference type="InterPro" id="IPR048059">
    <property type="entry name" value="Rrp5_S1_rpt_hs1_sc1"/>
</dbReference>
<feature type="region of interest" description="Disordered" evidence="7">
    <location>
        <begin position="1"/>
        <end position="102"/>
    </location>
</feature>
<keyword evidence="5" id="KW-0539">Nucleus</keyword>
<evidence type="ECO:0000256" key="4">
    <source>
        <dbReference type="ARBA" id="ARBA00022737"/>
    </source>
</evidence>
<feature type="domain" description="S1 motif" evidence="8">
    <location>
        <begin position="686"/>
        <end position="763"/>
    </location>
</feature>
<keyword evidence="10" id="KW-1185">Reference proteome</keyword>
<dbReference type="InterPro" id="IPR019734">
    <property type="entry name" value="TPR_rpt"/>
</dbReference>
<dbReference type="SUPFAM" id="SSF48452">
    <property type="entry name" value="TPR-like"/>
    <property type="match status" value="1"/>
</dbReference>
<reference evidence="9 10" key="1">
    <citation type="submission" date="2020-12" db="EMBL/GenBank/DDBJ databases">
        <title>Metabolic potential, ecology and presence of endohyphal bacteria is reflected in genomic diversity of Mucoromycotina.</title>
        <authorList>
            <person name="Muszewska A."/>
            <person name="Okrasinska A."/>
            <person name="Steczkiewicz K."/>
            <person name="Drgas O."/>
            <person name="Orlowska M."/>
            <person name="Perlinska-Lenart U."/>
            <person name="Aleksandrzak-Piekarczyk T."/>
            <person name="Szatraj K."/>
            <person name="Zielenkiewicz U."/>
            <person name="Pilsyk S."/>
            <person name="Malc E."/>
            <person name="Mieczkowski P."/>
            <person name="Kruszewska J.S."/>
            <person name="Biernat P."/>
            <person name="Pawlowska J."/>
        </authorList>
    </citation>
    <scope>NUCLEOTIDE SEQUENCE [LARGE SCALE GENOMIC DNA]</scope>
    <source>
        <strain evidence="9 10">CBS 142.35</strain>
    </source>
</reference>
<feature type="compositionally biased region" description="Low complexity" evidence="7">
    <location>
        <begin position="93"/>
        <end position="102"/>
    </location>
</feature>
<feature type="compositionally biased region" description="Basic residues" evidence="7">
    <location>
        <begin position="73"/>
        <end position="88"/>
    </location>
</feature>
<dbReference type="InterPro" id="IPR057301">
    <property type="entry name" value="Rrp5_OB_4th"/>
</dbReference>
<feature type="domain" description="S1 motif" evidence="8">
    <location>
        <begin position="972"/>
        <end position="1041"/>
    </location>
</feature>
<feature type="compositionally biased region" description="Basic and acidic residues" evidence="7">
    <location>
        <begin position="48"/>
        <end position="59"/>
    </location>
</feature>
<dbReference type="InterPro" id="IPR011990">
    <property type="entry name" value="TPR-like_helical_dom_sf"/>
</dbReference>
<keyword evidence="6" id="KW-0802">TPR repeat</keyword>
<dbReference type="PROSITE" id="PS50005">
    <property type="entry name" value="TPR"/>
    <property type="match status" value="1"/>
</dbReference>
<dbReference type="Proteomes" id="UP000646827">
    <property type="component" value="Unassembled WGS sequence"/>
</dbReference>
<dbReference type="FunFam" id="1.25.40.10:FF:000065">
    <property type="entry name" value="Programmed cell death 11"/>
    <property type="match status" value="1"/>
</dbReference>
<dbReference type="InterPro" id="IPR003029">
    <property type="entry name" value="S1_domain"/>
</dbReference>
<dbReference type="FunFam" id="2.40.50.140:FF:000155">
    <property type="entry name" value="rRNA biogenesis protein RRP5"/>
    <property type="match status" value="1"/>
</dbReference>
<feature type="domain" description="S1 motif" evidence="8">
    <location>
        <begin position="791"/>
        <end position="860"/>
    </location>
</feature>
<accession>A0A8H7S4Z6</accession>
<dbReference type="PANTHER" id="PTHR23270">
    <property type="entry name" value="PROGRAMMED CELL DEATH PROTEIN 11 PRE-RRNA PROCESSING PROTEIN RRP5"/>
    <property type="match status" value="1"/>
</dbReference>
<feature type="compositionally biased region" description="Acidic residues" evidence="7">
    <location>
        <begin position="1119"/>
        <end position="1137"/>
    </location>
</feature>
<feature type="region of interest" description="Disordered" evidence="7">
    <location>
        <begin position="1050"/>
        <end position="1199"/>
    </location>
</feature>
<dbReference type="SUPFAM" id="SSF50249">
    <property type="entry name" value="Nucleic acid-binding proteins"/>
    <property type="match status" value="8"/>
</dbReference>
<sequence length="1462" mass="163513">MVGKKRKASEKSTEENVIKQSGLTAVANGGKQNETSFPRGGASVLTPLEHKEISMKAAKDLFSGKGGEEPAKKRLKADKKSSSKKKSKKTEGESAAQSENSASQVIHDLTFKQLTPDTSLLGCISQINELELVVSLPYQLHGVVPITEISDPVTAAVERVANQQEDEDDEENDEEQRGLPDLKKLFRVGQYVPCRISSVKTRAETKKKNAIELTLRPEAVNRNVPKVDVAPGVALSAYVQSAEDHGYVLSFGIKDLTGFCKNADAEKYIKEYNNGDPLVAGQIVYCVPLEEAEKKRTVKVTLDHDKVANGVVNEPSANVDAVIPGLLVKGTVQSVQENGLSVKFMGLYDATIDTVHLPQASSNYKVGENIQFRTLFCIFDTEPKRIAGTMLSHLVKLSAPQNFTESLSTYGTQLDEVTVTRVAGKKGVFVSIGNLDDVRGFVHISNLSDGRIDKLTKNDETFGVGSTHRARVLGYSTLDAMVLLTTKESTLNDEYMRINDVPVGGDVEGTVVHVGDAGVFVRLSSTIQALVPTLHMSDVKLTHPEIKFKKDSKVRARVLSVDVGKRRVYLTLKRSLLETNLPIIKDWESLEEGLVSHGTIVNIRSNGAVVRFYNNVSGFVPASHMTETKVSNLASVFRLGQTVKATVMKLDKADKLMLLSLIKAVQAKREEKKAKKQEKEAKYAVGQIVSATIKEIKPTQLNIVLENGREGRVHINEAFTSIDQIKNRRKPLSGNFKKGESIEVKIVGSRDSKTRKFLPISRTGEVKTITECSLDKDNDKVVLEQKDFKVGDQVLGFVKSVEKRRIELTLGMNTMGQIRNQLVSSKLDYCQNHKFIVGEAVPVEVLSKDKEHHVIELVAQDENIPRIHSIDSVEEGMSGIGLVTKVMQSYGLVVQLCAGVNGRVHRIDLLDKYIENPTESFKEGMLVRYAVAGVDKEKKRIELSLRKCRVEPESVSEEDPKEINSVADVEAGQVLPGYVDNVANSGVFISLGRKVNARVKIAHISDDFVKEWQKVYKVGQLVKCKILHVDIENKQVEATLKKSLVEGIPAPKKKKAQVEDDSDEEMEDASSSDDEEESDNDDDEEEEEEEEEEGEDSDDEMLDVKDIDEDMVESAQKDDSDDDSDESDNDDDDDDQQVDALKLNGGFDWTGQIPDDTNEDDDDDDSSDEESDEEDKKKKNKGKKEQVEDKTAELSTNAPQSAADYERLLVGSPDSSYMWINYMAHQLQLSEIEKAREIGERALSTINFREEQEKLNVWVAMLNLENSYGNDETLEAIFKRACVYCEAEKVYLQLANIYERSNKIDKAEALWQDITKQFSQNPKVWTQFGLFYLKQDNVEGARNLLQRSLKMLPKFSHIETISKFAQLEFKYGEPERGRTIFEGLLSNHPKRIDLWSVFLDMEIKAGDQETIRRLFERVTAMKISSKKMKFFFKKWLQYENEHGTEDDADRVKEKALEYVNSA</sequence>
<evidence type="ECO:0000256" key="7">
    <source>
        <dbReference type="SAM" id="MobiDB-lite"/>
    </source>
</evidence>
<evidence type="ECO:0000256" key="1">
    <source>
        <dbReference type="ARBA" id="ARBA00004604"/>
    </source>
</evidence>
<dbReference type="InterPro" id="IPR012340">
    <property type="entry name" value="NA-bd_OB-fold"/>
</dbReference>
<organism evidence="9 10">
    <name type="scientific">Circinella minor</name>
    <dbReference type="NCBI Taxonomy" id="1195481"/>
    <lineage>
        <taxon>Eukaryota</taxon>
        <taxon>Fungi</taxon>
        <taxon>Fungi incertae sedis</taxon>
        <taxon>Mucoromycota</taxon>
        <taxon>Mucoromycotina</taxon>
        <taxon>Mucoromycetes</taxon>
        <taxon>Mucorales</taxon>
        <taxon>Lichtheimiaceae</taxon>
        <taxon>Circinella</taxon>
    </lineage>
</organism>
<dbReference type="GO" id="GO:0006364">
    <property type="term" value="P:rRNA processing"/>
    <property type="evidence" value="ECO:0007669"/>
    <property type="project" value="UniProtKB-KW"/>
</dbReference>
<dbReference type="FunFam" id="2.40.50.140:FF:000103">
    <property type="entry name" value="protein RRP5 homolog"/>
    <property type="match status" value="3"/>
</dbReference>
<evidence type="ECO:0000313" key="9">
    <source>
        <dbReference type="EMBL" id="KAG2221563.1"/>
    </source>
</evidence>
<feature type="domain" description="S1 motif" evidence="8">
    <location>
        <begin position="504"/>
        <end position="573"/>
    </location>
</feature>
<comment type="caution">
    <text evidence="9">The sequence shown here is derived from an EMBL/GenBank/DDBJ whole genome shotgun (WGS) entry which is preliminary data.</text>
</comment>
<keyword evidence="4" id="KW-0677">Repeat</keyword>
<feature type="domain" description="S1 motif" evidence="8">
    <location>
        <begin position="325"/>
        <end position="375"/>
    </location>
</feature>
<dbReference type="GO" id="GO:0003723">
    <property type="term" value="F:RNA binding"/>
    <property type="evidence" value="ECO:0007669"/>
    <property type="project" value="TreeGrafter"/>
</dbReference>
<feature type="domain" description="S1 motif" evidence="8">
    <location>
        <begin position="876"/>
        <end position="946"/>
    </location>
</feature>
<dbReference type="OrthoDB" id="412781at2759"/>
<feature type="domain" description="S1 motif" evidence="8">
    <location>
        <begin position="593"/>
        <end position="662"/>
    </location>
</feature>
<feature type="compositionally biased region" description="Acidic residues" evidence="7">
    <location>
        <begin position="1156"/>
        <end position="1173"/>
    </location>
</feature>
<dbReference type="Pfam" id="PF24685">
    <property type="entry name" value="OB_RRP5_4th"/>
    <property type="match status" value="1"/>
</dbReference>
<dbReference type="CDD" id="cd05693">
    <property type="entry name" value="S1_Rrp5_repeat_hs1_sc1"/>
    <property type="match status" value="1"/>
</dbReference>
<dbReference type="Gene3D" id="2.40.50.140">
    <property type="entry name" value="Nucleic acid-binding proteins"/>
    <property type="match status" value="8"/>
</dbReference>
<dbReference type="EMBL" id="JAEPRB010000105">
    <property type="protein sequence ID" value="KAG2221563.1"/>
    <property type="molecule type" value="Genomic_DNA"/>
</dbReference>
<dbReference type="PROSITE" id="PS50126">
    <property type="entry name" value="S1"/>
    <property type="match status" value="9"/>
</dbReference>
<evidence type="ECO:0000259" key="8">
    <source>
        <dbReference type="PROSITE" id="PS50126"/>
    </source>
</evidence>
<comment type="subcellular location">
    <subcellularLocation>
        <location evidence="1">Nucleus</location>
        <location evidence="1">Nucleolus</location>
    </subcellularLocation>
</comment>
<gene>
    <name evidence="9" type="ORF">INT45_002577</name>
</gene>
<feature type="compositionally biased region" description="Acidic residues" evidence="7">
    <location>
        <begin position="1059"/>
        <end position="1112"/>
    </location>
</feature>
<feature type="domain" description="S1 motif" evidence="8">
    <location>
        <begin position="117"/>
        <end position="216"/>
    </location>
</feature>
<dbReference type="InterPro" id="IPR057302">
    <property type="entry name" value="Rrp5_S1"/>
</dbReference>
<evidence type="ECO:0000313" key="10">
    <source>
        <dbReference type="Proteomes" id="UP000646827"/>
    </source>
</evidence>
<dbReference type="SMART" id="SM00028">
    <property type="entry name" value="TPR"/>
    <property type="match status" value="2"/>
</dbReference>
<dbReference type="SMART" id="SM00316">
    <property type="entry name" value="S1"/>
    <property type="match status" value="9"/>
</dbReference>
<proteinExistence type="predicted"/>
<dbReference type="SMART" id="SM00386">
    <property type="entry name" value="HAT"/>
    <property type="match status" value="6"/>
</dbReference>
<dbReference type="GO" id="GO:0032040">
    <property type="term" value="C:small-subunit processome"/>
    <property type="evidence" value="ECO:0007669"/>
    <property type="project" value="TreeGrafter"/>
</dbReference>
<dbReference type="Pfam" id="PF23459">
    <property type="entry name" value="S1_RRP5"/>
    <property type="match status" value="3"/>
</dbReference>
<dbReference type="InterPro" id="IPR045209">
    <property type="entry name" value="Rrp5"/>
</dbReference>
<evidence type="ECO:0000256" key="3">
    <source>
        <dbReference type="ARBA" id="ARBA00022553"/>
    </source>
</evidence>